<keyword evidence="7" id="KW-1071">Ligand-gated ion channel</keyword>
<dbReference type="InterPro" id="IPR018490">
    <property type="entry name" value="cNMP-bd_dom_sf"/>
</dbReference>
<reference evidence="12" key="2">
    <citation type="submission" date="2023-04" db="EMBL/GenBank/DDBJ databases">
        <authorList>
            <person name="Bu L."/>
            <person name="Lu L."/>
            <person name="Laidemitt M.R."/>
            <person name="Zhang S.M."/>
            <person name="Mutuku M."/>
            <person name="Mkoji G."/>
            <person name="Steinauer M."/>
            <person name="Loker E.S."/>
        </authorList>
    </citation>
    <scope>NUCLEOTIDE SEQUENCE</scope>
    <source>
        <strain evidence="12">KasaAsao</strain>
        <tissue evidence="12">Whole Snail</tissue>
    </source>
</reference>
<accession>A0AAD8B070</accession>
<dbReference type="PROSITE" id="PS00889">
    <property type="entry name" value="CNMP_BINDING_2"/>
    <property type="match status" value="1"/>
</dbReference>
<evidence type="ECO:0000256" key="6">
    <source>
        <dbReference type="ARBA" id="ARBA00023136"/>
    </source>
</evidence>
<dbReference type="CDD" id="cd00038">
    <property type="entry name" value="CAP_ED"/>
    <property type="match status" value="1"/>
</dbReference>
<evidence type="ECO:0000259" key="11">
    <source>
        <dbReference type="PROSITE" id="PS50042"/>
    </source>
</evidence>
<dbReference type="GO" id="GO:0044877">
    <property type="term" value="F:protein-containing complex binding"/>
    <property type="evidence" value="ECO:0007669"/>
    <property type="project" value="TreeGrafter"/>
</dbReference>
<comment type="subcellular location">
    <subcellularLocation>
        <location evidence="1">Membrane</location>
        <topology evidence="1">Multi-pass membrane protein</topology>
    </subcellularLocation>
</comment>
<dbReference type="FunFam" id="1.10.287.630:FF:000001">
    <property type="entry name" value="Cyclic nucleotide-gated channel alpha 3"/>
    <property type="match status" value="1"/>
</dbReference>
<evidence type="ECO:0000256" key="3">
    <source>
        <dbReference type="ARBA" id="ARBA00022692"/>
    </source>
</evidence>
<dbReference type="GO" id="GO:0005221">
    <property type="term" value="F:intracellularly cyclic nucleotide-activated monoatomic cation channel activity"/>
    <property type="evidence" value="ECO:0007669"/>
    <property type="project" value="InterPro"/>
</dbReference>
<evidence type="ECO:0000313" key="12">
    <source>
        <dbReference type="EMBL" id="KAK0045586.1"/>
    </source>
</evidence>
<dbReference type="PANTHER" id="PTHR45638:SF7">
    <property type="entry name" value="CYCLIC NUCLEOTIDE-GATED ION CHANNEL-LIKE, ISOFORM E"/>
    <property type="match status" value="1"/>
</dbReference>
<keyword evidence="2" id="KW-0813">Transport</keyword>
<evidence type="ECO:0000256" key="7">
    <source>
        <dbReference type="ARBA" id="ARBA00023286"/>
    </source>
</evidence>
<evidence type="ECO:0000256" key="9">
    <source>
        <dbReference type="SAM" id="MobiDB-lite"/>
    </source>
</evidence>
<evidence type="ECO:0000256" key="1">
    <source>
        <dbReference type="ARBA" id="ARBA00004141"/>
    </source>
</evidence>
<gene>
    <name evidence="12" type="ORF">Bpfe_024952</name>
</gene>
<name>A0AAD8B070_BIOPF</name>
<dbReference type="Gene3D" id="1.10.287.630">
    <property type="entry name" value="Helix hairpin bin"/>
    <property type="match status" value="1"/>
</dbReference>
<feature type="region of interest" description="Disordered" evidence="9">
    <location>
        <begin position="818"/>
        <end position="843"/>
    </location>
</feature>
<protein>
    <submittedName>
        <fullName evidence="12">Hornerin</fullName>
    </submittedName>
</protein>
<feature type="region of interest" description="Disordered" evidence="9">
    <location>
        <begin position="400"/>
        <end position="423"/>
    </location>
</feature>
<feature type="transmembrane region" description="Helical" evidence="10">
    <location>
        <begin position="7"/>
        <end position="28"/>
    </location>
</feature>
<keyword evidence="3 10" id="KW-0812">Transmembrane</keyword>
<organism evidence="12 13">
    <name type="scientific">Biomphalaria pfeifferi</name>
    <name type="common">Bloodfluke planorb</name>
    <name type="synonym">Freshwater snail</name>
    <dbReference type="NCBI Taxonomy" id="112525"/>
    <lineage>
        <taxon>Eukaryota</taxon>
        <taxon>Metazoa</taxon>
        <taxon>Spiralia</taxon>
        <taxon>Lophotrochozoa</taxon>
        <taxon>Mollusca</taxon>
        <taxon>Gastropoda</taxon>
        <taxon>Heterobranchia</taxon>
        <taxon>Euthyneura</taxon>
        <taxon>Panpulmonata</taxon>
        <taxon>Hygrophila</taxon>
        <taxon>Lymnaeoidea</taxon>
        <taxon>Planorbidae</taxon>
        <taxon>Biomphalaria</taxon>
    </lineage>
</organism>
<feature type="region of interest" description="Disordered" evidence="9">
    <location>
        <begin position="576"/>
        <end position="595"/>
    </location>
</feature>
<feature type="compositionally biased region" description="Polar residues" evidence="9">
    <location>
        <begin position="666"/>
        <end position="680"/>
    </location>
</feature>
<feature type="compositionally biased region" description="Low complexity" evidence="9">
    <location>
        <begin position="578"/>
        <end position="595"/>
    </location>
</feature>
<dbReference type="PANTHER" id="PTHR45638">
    <property type="entry name" value="CYCLIC NUCLEOTIDE-GATED CATION CHANNEL SUBUNIT A"/>
    <property type="match status" value="1"/>
</dbReference>
<dbReference type="PROSITE" id="PS00888">
    <property type="entry name" value="CNMP_BINDING_1"/>
    <property type="match status" value="1"/>
</dbReference>
<keyword evidence="8" id="KW-0407">Ion channel</keyword>
<feature type="region of interest" description="Disordered" evidence="9">
    <location>
        <begin position="617"/>
        <end position="692"/>
    </location>
</feature>
<evidence type="ECO:0000313" key="13">
    <source>
        <dbReference type="Proteomes" id="UP001233172"/>
    </source>
</evidence>
<dbReference type="GO" id="GO:0016020">
    <property type="term" value="C:membrane"/>
    <property type="evidence" value="ECO:0007669"/>
    <property type="project" value="UniProtKB-SubCell"/>
</dbReference>
<feature type="domain" description="Cyclic nucleotide-binding" evidence="11">
    <location>
        <begin position="111"/>
        <end position="214"/>
    </location>
</feature>
<keyword evidence="5" id="KW-0406">Ion transport</keyword>
<dbReference type="AlphaFoldDB" id="A0AAD8B070"/>
<dbReference type="InterPro" id="IPR000595">
    <property type="entry name" value="cNMP-bd_dom"/>
</dbReference>
<feature type="region of interest" description="Disordered" evidence="9">
    <location>
        <begin position="288"/>
        <end position="312"/>
    </location>
</feature>
<comment type="caution">
    <text evidence="12">The sequence shown here is derived from an EMBL/GenBank/DDBJ whole genome shotgun (WGS) entry which is preliminary data.</text>
</comment>
<proteinExistence type="predicted"/>
<dbReference type="SMART" id="SM00100">
    <property type="entry name" value="cNMP"/>
    <property type="match status" value="1"/>
</dbReference>
<feature type="compositionally biased region" description="Basic and acidic residues" evidence="9">
    <location>
        <begin position="403"/>
        <end position="412"/>
    </location>
</feature>
<evidence type="ECO:0000256" key="8">
    <source>
        <dbReference type="ARBA" id="ARBA00023303"/>
    </source>
</evidence>
<evidence type="ECO:0000256" key="2">
    <source>
        <dbReference type="ARBA" id="ARBA00022448"/>
    </source>
</evidence>
<dbReference type="InterPro" id="IPR050866">
    <property type="entry name" value="CNG_cation_channel"/>
</dbReference>
<dbReference type="PROSITE" id="PS50042">
    <property type="entry name" value="CNMP_BINDING_3"/>
    <property type="match status" value="1"/>
</dbReference>
<dbReference type="InterPro" id="IPR014710">
    <property type="entry name" value="RmlC-like_jellyroll"/>
</dbReference>
<dbReference type="Gene3D" id="2.60.120.10">
    <property type="entry name" value="Jelly Rolls"/>
    <property type="match status" value="1"/>
</dbReference>
<feature type="compositionally biased region" description="Polar residues" evidence="9">
    <location>
        <begin position="621"/>
        <end position="657"/>
    </location>
</feature>
<dbReference type="Pfam" id="PF00027">
    <property type="entry name" value="cNMP_binding"/>
    <property type="match status" value="1"/>
</dbReference>
<dbReference type="EMBL" id="JASAOG010000178">
    <property type="protein sequence ID" value="KAK0045586.1"/>
    <property type="molecule type" value="Genomic_DNA"/>
</dbReference>
<dbReference type="InterPro" id="IPR018488">
    <property type="entry name" value="cNMP-bd_CS"/>
</dbReference>
<evidence type="ECO:0000256" key="5">
    <source>
        <dbReference type="ARBA" id="ARBA00023065"/>
    </source>
</evidence>
<feature type="region of interest" description="Disordered" evidence="9">
    <location>
        <begin position="751"/>
        <end position="771"/>
    </location>
</feature>
<dbReference type="Proteomes" id="UP001233172">
    <property type="component" value="Unassembled WGS sequence"/>
</dbReference>
<evidence type="ECO:0000256" key="4">
    <source>
        <dbReference type="ARBA" id="ARBA00022989"/>
    </source>
</evidence>
<evidence type="ECO:0000256" key="10">
    <source>
        <dbReference type="SAM" id="Phobius"/>
    </source>
</evidence>
<keyword evidence="4 10" id="KW-1133">Transmembrane helix</keyword>
<feature type="region of interest" description="Disordered" evidence="9">
    <location>
        <begin position="910"/>
        <end position="929"/>
    </location>
</feature>
<dbReference type="SUPFAM" id="SSF51206">
    <property type="entry name" value="cAMP-binding domain-like"/>
    <property type="match status" value="1"/>
</dbReference>
<feature type="compositionally biased region" description="Polar residues" evidence="9">
    <location>
        <begin position="288"/>
        <end position="311"/>
    </location>
</feature>
<keyword evidence="13" id="KW-1185">Reference proteome</keyword>
<reference evidence="12" key="1">
    <citation type="journal article" date="2023" name="PLoS Negl. Trop. Dis.">
        <title>A genome sequence for Biomphalaria pfeifferi, the major vector snail for the human-infecting parasite Schistosoma mansoni.</title>
        <authorList>
            <person name="Bu L."/>
            <person name="Lu L."/>
            <person name="Laidemitt M.R."/>
            <person name="Zhang S.M."/>
            <person name="Mutuku M."/>
            <person name="Mkoji G."/>
            <person name="Steinauer M."/>
            <person name="Loker E.S."/>
        </authorList>
    </citation>
    <scope>NUCLEOTIDE SEQUENCE</scope>
    <source>
        <strain evidence="12">KasaAsao</strain>
    </source>
</reference>
<sequence>MSNAAYVFVIVSYLIGVFVFATIVGQVGNVINNRNASRQEFERLLDGAKIYMQTHNVPHNLQKRVQRWYDYVWSRGRLNGCDINSLGLLPDKLKTELAIHVNLETLKKVTIFQECQPEFLHDLVLKMKAYIFTPGDLICRRGEVAREMFIIADGVVEIISETGVMLKRMGAGDFFGEIGILNLDGGINRRTADVRSVGYLELFVLSREDVLEALKDHPEAESIIRDYGQRRLREVEAHRQRVKPLKCRGSTDQQGSFSNGSQTVQNRLLQTLRSLNPAVRRQSAQIINHISGSPPASTTTGNGPPSGNQRCVAQPCLKDSRVSRDCTPTSASPLAQVHTPVVLVDQPPADPAPIRAPARRRRSLGYLRTACARFKHAFNRRRGRRRSLDDDGHRVQNQYMTKSLDDQSRHSDQSGNSSPLPQKCNIKLNIETCQDASCAGGDNSVDNSIEDNEIVTLKHVQEKMSIFGGIKRGSSLMQAYFEGESSHFGPKLTKGTHRKYSEPVAYMPVCTEDIDEPQSHPLQESDAEREAPVTNALPAPYSLTVNNDEEASMTLSLDLSATSSGCLASSHALSFTPQSRSSCSKSEENSSSQAASIQNEALGNYPVILSPSANIEAADAQPTSPDESFKSSFSIKSLPTRHSPTYAKSKNSSNTKHSPARIRKLINSTNSRVLSQSETQAENKEEAPLSVPASPVPCFKKASPSPFSLSCHCDPAENFSKFISKHLPDSFRQSLMKTNAYLAVQSPRLNNKYRTSSDSDAPENQKTLSPCGNHLALRSQSFPRLNDAEPPTSRAVQRGQNSDGEVQFTFDAHDAEISPKLNRLKQTKEKSFERQGSGNGRSHAMSIIQTPASDLTYQNISAQIQQMQILVDKRLSQLEEVYMSTFSRLDKLAETQQTLERLIKQLLKQQKDQSDALEEEEEQLTASRV</sequence>
<feature type="compositionally biased region" description="Polar residues" evidence="9">
    <location>
        <begin position="751"/>
        <end position="770"/>
    </location>
</feature>
<keyword evidence="6 10" id="KW-0472">Membrane</keyword>